<dbReference type="EMBL" id="PGOL01002219">
    <property type="protein sequence ID" value="PKI49637.1"/>
    <property type="molecule type" value="Genomic_DNA"/>
</dbReference>
<evidence type="ECO:0000313" key="2">
    <source>
        <dbReference type="Proteomes" id="UP000233551"/>
    </source>
</evidence>
<sequence length="116" mass="12591">MVGGGCHCERGREQTVWPSREGCFLTQTKDIAYFNLGLEWAPGYVAGFCWTGRQGRGGGAPNVPSTPRRFLRERVAAGDLWINKSIFFGDSVGLGASFGNAQVLVGTSRLSLHRVD</sequence>
<reference evidence="1 2" key="1">
    <citation type="submission" date="2017-11" db="EMBL/GenBank/DDBJ databases">
        <title>De-novo sequencing of pomegranate (Punica granatum L.) genome.</title>
        <authorList>
            <person name="Akparov Z."/>
            <person name="Amiraslanov A."/>
            <person name="Hajiyeva S."/>
            <person name="Abbasov M."/>
            <person name="Kaur K."/>
            <person name="Hamwieh A."/>
            <person name="Solovyev V."/>
            <person name="Salamov A."/>
            <person name="Braich B."/>
            <person name="Kosarev P."/>
            <person name="Mahmoud A."/>
            <person name="Hajiyev E."/>
            <person name="Babayeva S."/>
            <person name="Izzatullayeva V."/>
            <person name="Mammadov A."/>
            <person name="Mammadov A."/>
            <person name="Sharifova S."/>
            <person name="Ojaghi J."/>
            <person name="Eynullazada K."/>
            <person name="Bayramov B."/>
            <person name="Abdulazimova A."/>
            <person name="Shahmuradov I."/>
        </authorList>
    </citation>
    <scope>NUCLEOTIDE SEQUENCE [LARGE SCALE GENOMIC DNA]</scope>
    <source>
        <strain evidence="2">cv. AG2017</strain>
        <tissue evidence="1">Leaf</tissue>
    </source>
</reference>
<accession>A0A2I0J054</accession>
<name>A0A2I0J054_PUNGR</name>
<organism evidence="1 2">
    <name type="scientific">Punica granatum</name>
    <name type="common">Pomegranate</name>
    <dbReference type="NCBI Taxonomy" id="22663"/>
    <lineage>
        <taxon>Eukaryota</taxon>
        <taxon>Viridiplantae</taxon>
        <taxon>Streptophyta</taxon>
        <taxon>Embryophyta</taxon>
        <taxon>Tracheophyta</taxon>
        <taxon>Spermatophyta</taxon>
        <taxon>Magnoliopsida</taxon>
        <taxon>eudicotyledons</taxon>
        <taxon>Gunneridae</taxon>
        <taxon>Pentapetalae</taxon>
        <taxon>rosids</taxon>
        <taxon>malvids</taxon>
        <taxon>Myrtales</taxon>
        <taxon>Lythraceae</taxon>
        <taxon>Punica</taxon>
    </lineage>
</organism>
<keyword evidence="2" id="KW-1185">Reference proteome</keyword>
<evidence type="ECO:0000313" key="1">
    <source>
        <dbReference type="EMBL" id="PKI49637.1"/>
    </source>
</evidence>
<dbReference type="AlphaFoldDB" id="A0A2I0J054"/>
<comment type="caution">
    <text evidence="1">The sequence shown here is derived from an EMBL/GenBank/DDBJ whole genome shotgun (WGS) entry which is preliminary data.</text>
</comment>
<proteinExistence type="predicted"/>
<dbReference type="Proteomes" id="UP000233551">
    <property type="component" value="Unassembled WGS sequence"/>
</dbReference>
<protein>
    <submittedName>
        <fullName evidence="1">Uncharacterized protein</fullName>
    </submittedName>
</protein>
<gene>
    <name evidence="1" type="ORF">CRG98_029974</name>
</gene>